<sequence>TIKFRDSKAIKEPLFSCFYLDVEGDKIEVLTIDTVKKKIQMNSVMRGIDVIEPGIITITDFKAIVDVLKGRGLGKGVLTVWNDGSTIYIESDKDGYEIRQRDNDKISIFTAKKGRIIKYLDTWRKAHKFEIEEKEIDVGGETIIVKEEGLLVATMKDPKTKETLTIPFSTKIEMLKEDLLKVVDDTLNLTKDNKTVISLNDGVLKAFKGEANATVKGKHIIDYKDLGTELMDFKESFYNIQTIIPNLFDKITFNIRRIETDSSLAVFIKSVDEKSKMEISMGILSIKK</sequence>
<organism evidence="1">
    <name type="scientific">marine sediment metagenome</name>
    <dbReference type="NCBI Taxonomy" id="412755"/>
    <lineage>
        <taxon>unclassified sequences</taxon>
        <taxon>metagenomes</taxon>
        <taxon>ecological metagenomes</taxon>
    </lineage>
</organism>
<gene>
    <name evidence="1" type="ORF">LCGC14_2179570</name>
</gene>
<protein>
    <submittedName>
        <fullName evidence="1">Uncharacterized protein</fullName>
    </submittedName>
</protein>
<dbReference type="AlphaFoldDB" id="A0A0F9DMP4"/>
<evidence type="ECO:0000313" key="1">
    <source>
        <dbReference type="EMBL" id="KKL62998.1"/>
    </source>
</evidence>
<proteinExistence type="predicted"/>
<accession>A0A0F9DMP4</accession>
<feature type="non-terminal residue" evidence="1">
    <location>
        <position position="1"/>
    </location>
</feature>
<name>A0A0F9DMP4_9ZZZZ</name>
<comment type="caution">
    <text evidence="1">The sequence shown here is derived from an EMBL/GenBank/DDBJ whole genome shotgun (WGS) entry which is preliminary data.</text>
</comment>
<dbReference type="EMBL" id="LAZR01028311">
    <property type="protein sequence ID" value="KKL62998.1"/>
    <property type="molecule type" value="Genomic_DNA"/>
</dbReference>
<reference evidence="1" key="1">
    <citation type="journal article" date="2015" name="Nature">
        <title>Complex archaea that bridge the gap between prokaryotes and eukaryotes.</title>
        <authorList>
            <person name="Spang A."/>
            <person name="Saw J.H."/>
            <person name="Jorgensen S.L."/>
            <person name="Zaremba-Niedzwiedzka K."/>
            <person name="Martijn J."/>
            <person name="Lind A.E."/>
            <person name="van Eijk R."/>
            <person name="Schleper C."/>
            <person name="Guy L."/>
            <person name="Ettema T.J."/>
        </authorList>
    </citation>
    <scope>NUCLEOTIDE SEQUENCE</scope>
</reference>